<dbReference type="SUPFAM" id="SSF56349">
    <property type="entry name" value="DNA breaking-rejoining enzymes"/>
    <property type="match status" value="1"/>
</dbReference>
<dbReference type="InterPro" id="IPR013762">
    <property type="entry name" value="Integrase-like_cat_sf"/>
</dbReference>
<dbReference type="EMBL" id="JARMQG010000084">
    <property type="protein sequence ID" value="MED3562355.1"/>
    <property type="molecule type" value="Genomic_DNA"/>
</dbReference>
<evidence type="ECO:0000259" key="2">
    <source>
        <dbReference type="Pfam" id="PF22822"/>
    </source>
</evidence>
<name>A0ABU6NCB0_9BACI</name>
<evidence type="ECO:0000313" key="4">
    <source>
        <dbReference type="EMBL" id="MED3562355.1"/>
    </source>
</evidence>
<feature type="domain" description="MrpR N-terminal core-binding" evidence="2">
    <location>
        <begin position="4"/>
        <end position="83"/>
    </location>
</feature>
<protein>
    <submittedName>
        <fullName evidence="4">Site-specific integrase</fullName>
    </submittedName>
</protein>
<sequence length="336" mass="40121">MSEFYNEVIKNKYLDSMENQGSRETIKYIFIASKRAEEIKGMDMYNFSKEDIEHVMDNLTMKSYHTARANMSYISNYITWCIKQGYRENNLNPLDTVDRKWYSKFVDRTLKIHFSDEEMEDLIEEFDNAQDQAMVQLWYEGAVGTKDFAEIKNLTYYDIDWNNNELELKDSDGSKRKIKVSDRCMRYLQNAHRQQIYINFSIKDGEAVETERELMPSDYIFKNVQSFRTKDAGISTNVIYKRLHALKEKFNLEYLTPNAVKQSGILHMCYLLFMRDGELGKKQFNEVGDQYKWSKISNQGYEYYNVTLLKYFVTKENLKELYDIDVDIDIREVKRK</sequence>
<dbReference type="Gene3D" id="1.10.443.10">
    <property type="entry name" value="Intergrase catalytic core"/>
    <property type="match status" value="1"/>
</dbReference>
<gene>
    <name evidence="4" type="ORF">P4447_07790</name>
</gene>
<keyword evidence="5" id="KW-1185">Reference proteome</keyword>
<dbReference type="Pfam" id="PF22823">
    <property type="entry name" value="MrpR_C_cat"/>
    <property type="match status" value="1"/>
</dbReference>
<dbReference type="InterPro" id="IPR055009">
    <property type="entry name" value="MrpR_N_CB"/>
</dbReference>
<dbReference type="RefSeq" id="WP_327967270.1">
    <property type="nucleotide sequence ID" value="NZ_JARMQG010000084.1"/>
</dbReference>
<evidence type="ECO:0000313" key="5">
    <source>
        <dbReference type="Proteomes" id="UP001330749"/>
    </source>
</evidence>
<keyword evidence="1" id="KW-0233">DNA recombination</keyword>
<comment type="caution">
    <text evidence="4">The sequence shown here is derived from an EMBL/GenBank/DDBJ whole genome shotgun (WGS) entry which is preliminary data.</text>
</comment>
<evidence type="ECO:0000259" key="3">
    <source>
        <dbReference type="Pfam" id="PF22823"/>
    </source>
</evidence>
<accession>A0ABU6NCB0</accession>
<feature type="domain" description="MrpR C-terminal catalytic" evidence="3">
    <location>
        <begin position="117"/>
        <end position="293"/>
    </location>
</feature>
<proteinExistence type="predicted"/>
<dbReference type="Pfam" id="PF22822">
    <property type="entry name" value="MrpR_N_CB"/>
    <property type="match status" value="1"/>
</dbReference>
<dbReference type="Proteomes" id="UP001330749">
    <property type="component" value="Unassembled WGS sequence"/>
</dbReference>
<dbReference type="InterPro" id="IPR011010">
    <property type="entry name" value="DNA_brk_join_enz"/>
</dbReference>
<organism evidence="4 5">
    <name type="scientific">Bacillus xiapuensis</name>
    <dbReference type="NCBI Taxonomy" id="2014075"/>
    <lineage>
        <taxon>Bacteria</taxon>
        <taxon>Bacillati</taxon>
        <taxon>Bacillota</taxon>
        <taxon>Bacilli</taxon>
        <taxon>Bacillales</taxon>
        <taxon>Bacillaceae</taxon>
        <taxon>Bacillus</taxon>
    </lineage>
</organism>
<evidence type="ECO:0000256" key="1">
    <source>
        <dbReference type="ARBA" id="ARBA00023172"/>
    </source>
</evidence>
<dbReference type="InterPro" id="IPR055008">
    <property type="entry name" value="MrpR_C_cat"/>
</dbReference>
<reference evidence="4 5" key="1">
    <citation type="submission" date="2023-03" db="EMBL/GenBank/DDBJ databases">
        <title>Bacillus Genome Sequencing.</title>
        <authorList>
            <person name="Dunlap C."/>
        </authorList>
    </citation>
    <scope>NUCLEOTIDE SEQUENCE [LARGE SCALE GENOMIC DNA]</scope>
    <source>
        <strain evidence="4 5">B-14544</strain>
    </source>
</reference>